<accession>A0A6J4K7E2</accession>
<evidence type="ECO:0000313" key="1">
    <source>
        <dbReference type="EMBL" id="CAA9297453.1"/>
    </source>
</evidence>
<gene>
    <name evidence="1" type="ORF">AVDCRST_MAG92-4827</name>
</gene>
<dbReference type="AlphaFoldDB" id="A0A6J4K7E2"/>
<organism evidence="1">
    <name type="scientific">uncultured Coleofasciculus sp</name>
    <dbReference type="NCBI Taxonomy" id="1267456"/>
    <lineage>
        <taxon>Bacteria</taxon>
        <taxon>Bacillati</taxon>
        <taxon>Cyanobacteriota</taxon>
        <taxon>Cyanophyceae</taxon>
        <taxon>Coleofasciculales</taxon>
        <taxon>Coleofasciculaceae</taxon>
        <taxon>Coleofasciculus</taxon>
        <taxon>environmental samples</taxon>
    </lineage>
</organism>
<proteinExistence type="predicted"/>
<sequence length="37" mass="4346">MSGDRSKATNGILKVRPDIHPFSLRKQVHRYLSFFRS</sequence>
<reference evidence="1" key="1">
    <citation type="submission" date="2020-02" db="EMBL/GenBank/DDBJ databases">
        <authorList>
            <person name="Meier V. D."/>
        </authorList>
    </citation>
    <scope>NUCLEOTIDE SEQUENCE</scope>
    <source>
        <strain evidence="1">AVDCRST_MAG92</strain>
    </source>
</reference>
<dbReference type="EMBL" id="CADCTM010000849">
    <property type="protein sequence ID" value="CAA9297453.1"/>
    <property type="molecule type" value="Genomic_DNA"/>
</dbReference>
<protein>
    <submittedName>
        <fullName evidence="1">Uncharacterized protein</fullName>
    </submittedName>
</protein>
<name>A0A6J4K7E2_9CYAN</name>